<dbReference type="Proteomes" id="UP000663840">
    <property type="component" value="Unassembled WGS sequence"/>
</dbReference>
<name>A0A8H3CM18_9AGAM</name>
<reference evidence="1" key="2">
    <citation type="submission" date="2021-01" db="EMBL/GenBank/DDBJ databases">
        <authorList>
            <person name="Kaushik A."/>
        </authorList>
    </citation>
    <scope>NUCLEOTIDE SEQUENCE</scope>
    <source>
        <strain evidence="1">AG1-1A</strain>
    </source>
</reference>
<accession>A0A8H3CM18</accession>
<gene>
    <name evidence="1" type="ORF">RDB_LOCUS141781</name>
    <name evidence="2" type="ORF">RhiXN_04506</name>
</gene>
<evidence type="ECO:0000313" key="1">
    <source>
        <dbReference type="EMBL" id="CAE6486590.1"/>
    </source>
</evidence>
<reference evidence="2" key="1">
    <citation type="submission" date="2020-05" db="EMBL/GenBank/DDBJ databases">
        <title>Evolutionary and genomic comparisons of hybrid uninucleate and nonhybrid Rhizoctonia fungi.</title>
        <authorList>
            <person name="Li C."/>
            <person name="Chen X."/>
        </authorList>
    </citation>
    <scope>NUCLEOTIDE SEQUENCE</scope>
    <source>
        <strain evidence="2">AG-1 IA</strain>
    </source>
</reference>
<proteinExistence type="predicted"/>
<dbReference type="EMBL" id="CAJMWR010004153">
    <property type="protein sequence ID" value="CAE6486590.1"/>
    <property type="molecule type" value="Genomic_DNA"/>
</dbReference>
<protein>
    <submittedName>
        <fullName evidence="1">Uncharacterized protein</fullName>
    </submittedName>
</protein>
<sequence length="135" mass="15516">MYHPFRVARLILPRLAPAPVSRVRTLRWSVPRQASEDGDSFMANFKNTPLFNRFAEHPDALAALSKIAEYLKKNDIDMTYPPNSMTMFKLFTNSEFRELTRNALEEFKKAGIEIKAENAMELFSQPQPPNSKGPR</sequence>
<dbReference type="AlphaFoldDB" id="A0A8H3CM18"/>
<dbReference type="Proteomes" id="UP000650533">
    <property type="component" value="Chromosome 1"/>
</dbReference>
<evidence type="ECO:0000313" key="2">
    <source>
        <dbReference type="EMBL" id="QRW16505.1"/>
    </source>
</evidence>
<dbReference type="EMBL" id="CP059658">
    <property type="protein sequence ID" value="QRW16505.1"/>
    <property type="molecule type" value="Genomic_DNA"/>
</dbReference>
<organism evidence="1 3">
    <name type="scientific">Rhizoctonia solani</name>
    <dbReference type="NCBI Taxonomy" id="456999"/>
    <lineage>
        <taxon>Eukaryota</taxon>
        <taxon>Fungi</taxon>
        <taxon>Dikarya</taxon>
        <taxon>Basidiomycota</taxon>
        <taxon>Agaricomycotina</taxon>
        <taxon>Agaricomycetes</taxon>
        <taxon>Cantharellales</taxon>
        <taxon>Ceratobasidiaceae</taxon>
        <taxon>Rhizoctonia</taxon>
    </lineage>
</organism>
<evidence type="ECO:0000313" key="3">
    <source>
        <dbReference type="Proteomes" id="UP000663840"/>
    </source>
</evidence>